<dbReference type="Pfam" id="PF20684">
    <property type="entry name" value="Fung_rhodopsin"/>
    <property type="match status" value="1"/>
</dbReference>
<dbReference type="EMBL" id="ML213504">
    <property type="protein sequence ID" value="TFK55475.1"/>
    <property type="molecule type" value="Genomic_DNA"/>
</dbReference>
<feature type="domain" description="Rhodopsin" evidence="7">
    <location>
        <begin position="1"/>
        <end position="124"/>
    </location>
</feature>
<evidence type="ECO:0000259" key="7">
    <source>
        <dbReference type="Pfam" id="PF20684"/>
    </source>
</evidence>
<evidence type="ECO:0000256" key="4">
    <source>
        <dbReference type="ARBA" id="ARBA00023136"/>
    </source>
</evidence>
<comment type="subcellular location">
    <subcellularLocation>
        <location evidence="1">Membrane</location>
        <topology evidence="1">Multi-pass membrane protein</topology>
    </subcellularLocation>
</comment>
<dbReference type="InterPro" id="IPR052337">
    <property type="entry name" value="SAT4-like"/>
</dbReference>
<accession>A0A5C3NES9</accession>
<protein>
    <recommendedName>
        <fullName evidence="7">Rhodopsin domain-containing protein</fullName>
    </recommendedName>
</protein>
<gene>
    <name evidence="8" type="ORF">OE88DRAFT_623598</name>
</gene>
<feature type="transmembrane region" description="Helical" evidence="6">
    <location>
        <begin position="132"/>
        <end position="152"/>
    </location>
</feature>
<keyword evidence="9" id="KW-1185">Reference proteome</keyword>
<dbReference type="InterPro" id="IPR049326">
    <property type="entry name" value="Rhodopsin_dom_fungi"/>
</dbReference>
<reference evidence="8 9" key="1">
    <citation type="journal article" date="2019" name="Nat. Ecol. Evol.">
        <title>Megaphylogeny resolves global patterns of mushroom evolution.</title>
        <authorList>
            <person name="Varga T."/>
            <person name="Krizsan K."/>
            <person name="Foldi C."/>
            <person name="Dima B."/>
            <person name="Sanchez-Garcia M."/>
            <person name="Sanchez-Ramirez S."/>
            <person name="Szollosi G.J."/>
            <person name="Szarkandi J.G."/>
            <person name="Papp V."/>
            <person name="Albert L."/>
            <person name="Andreopoulos W."/>
            <person name="Angelini C."/>
            <person name="Antonin V."/>
            <person name="Barry K.W."/>
            <person name="Bougher N.L."/>
            <person name="Buchanan P."/>
            <person name="Buyck B."/>
            <person name="Bense V."/>
            <person name="Catcheside P."/>
            <person name="Chovatia M."/>
            <person name="Cooper J."/>
            <person name="Damon W."/>
            <person name="Desjardin D."/>
            <person name="Finy P."/>
            <person name="Geml J."/>
            <person name="Haridas S."/>
            <person name="Hughes K."/>
            <person name="Justo A."/>
            <person name="Karasinski D."/>
            <person name="Kautmanova I."/>
            <person name="Kiss B."/>
            <person name="Kocsube S."/>
            <person name="Kotiranta H."/>
            <person name="LaButti K.M."/>
            <person name="Lechner B.E."/>
            <person name="Liimatainen K."/>
            <person name="Lipzen A."/>
            <person name="Lukacs Z."/>
            <person name="Mihaltcheva S."/>
            <person name="Morgado L.N."/>
            <person name="Niskanen T."/>
            <person name="Noordeloos M.E."/>
            <person name="Ohm R.A."/>
            <person name="Ortiz-Santana B."/>
            <person name="Ovrebo C."/>
            <person name="Racz N."/>
            <person name="Riley R."/>
            <person name="Savchenko A."/>
            <person name="Shiryaev A."/>
            <person name="Soop K."/>
            <person name="Spirin V."/>
            <person name="Szebenyi C."/>
            <person name="Tomsovsky M."/>
            <person name="Tulloss R.E."/>
            <person name="Uehling J."/>
            <person name="Grigoriev I.V."/>
            <person name="Vagvolgyi C."/>
            <person name="Papp T."/>
            <person name="Martin F.M."/>
            <person name="Miettinen O."/>
            <person name="Hibbett D.S."/>
            <person name="Nagy L.G."/>
        </authorList>
    </citation>
    <scope>NUCLEOTIDE SEQUENCE [LARGE SCALE GENOMIC DNA]</scope>
    <source>
        <strain evidence="8 9">OMC1185</strain>
    </source>
</reference>
<feature type="transmembrane region" description="Helical" evidence="6">
    <location>
        <begin position="19"/>
        <end position="40"/>
    </location>
</feature>
<dbReference type="GO" id="GO:0016020">
    <property type="term" value="C:membrane"/>
    <property type="evidence" value="ECO:0007669"/>
    <property type="project" value="UniProtKB-SubCell"/>
</dbReference>
<feature type="transmembrane region" description="Helical" evidence="6">
    <location>
        <begin position="63"/>
        <end position="86"/>
    </location>
</feature>
<dbReference type="AlphaFoldDB" id="A0A5C3NES9"/>
<evidence type="ECO:0000256" key="6">
    <source>
        <dbReference type="SAM" id="Phobius"/>
    </source>
</evidence>
<keyword evidence="4 6" id="KW-0472">Membrane</keyword>
<evidence type="ECO:0000256" key="1">
    <source>
        <dbReference type="ARBA" id="ARBA00004141"/>
    </source>
</evidence>
<feature type="transmembrane region" description="Helical" evidence="6">
    <location>
        <begin position="98"/>
        <end position="120"/>
    </location>
</feature>
<dbReference type="PANTHER" id="PTHR33048:SF19">
    <property type="entry name" value="MEMBRANE PROTEIN PTH11-LIKE, PUTATIVE (AFU_ORTHOLOGUE AFUA_1G14080)-RELATED"/>
    <property type="match status" value="1"/>
</dbReference>
<evidence type="ECO:0000256" key="5">
    <source>
        <dbReference type="ARBA" id="ARBA00038359"/>
    </source>
</evidence>
<evidence type="ECO:0000313" key="9">
    <source>
        <dbReference type="Proteomes" id="UP000305948"/>
    </source>
</evidence>
<keyword evidence="3 6" id="KW-1133">Transmembrane helix</keyword>
<dbReference type="PANTHER" id="PTHR33048">
    <property type="entry name" value="PTH11-LIKE INTEGRAL MEMBRANE PROTEIN (AFU_ORTHOLOGUE AFUA_5G11245)"/>
    <property type="match status" value="1"/>
</dbReference>
<keyword evidence="2 6" id="KW-0812">Transmembrane</keyword>
<sequence length="231" mass="25420">MSILCATVRLSPPGTYRRWLVYIGYVFAGTWLILFAQVFWTCENQPGWKETASPQCDLGQNVAIAQVITDVITDTILVSAPLKLIWRVKLSRSQKIRIMAVFSSTAIATAVSLYHAYAILKFGGFQEGRAAVIQDGVTLIVVSLGVVLTFFLRISSVEESSRGGESRPVQLISFTQSQRPPNPLSVNVDTSTSIYHDYHQTLDLVKFPEGGKPAFEGDDLEKTEPTGYAAV</sequence>
<evidence type="ECO:0000313" key="8">
    <source>
        <dbReference type="EMBL" id="TFK55475.1"/>
    </source>
</evidence>
<dbReference type="Proteomes" id="UP000305948">
    <property type="component" value="Unassembled WGS sequence"/>
</dbReference>
<evidence type="ECO:0000256" key="2">
    <source>
        <dbReference type="ARBA" id="ARBA00022692"/>
    </source>
</evidence>
<dbReference type="OrthoDB" id="444631at2759"/>
<evidence type="ECO:0000256" key="3">
    <source>
        <dbReference type="ARBA" id="ARBA00022989"/>
    </source>
</evidence>
<proteinExistence type="inferred from homology"/>
<name>A0A5C3NES9_9AGAM</name>
<dbReference type="STRING" id="5364.A0A5C3NES9"/>
<comment type="similarity">
    <text evidence="5">Belongs to the SAT4 family.</text>
</comment>
<organism evidence="8 9">
    <name type="scientific">Heliocybe sulcata</name>
    <dbReference type="NCBI Taxonomy" id="5364"/>
    <lineage>
        <taxon>Eukaryota</taxon>
        <taxon>Fungi</taxon>
        <taxon>Dikarya</taxon>
        <taxon>Basidiomycota</taxon>
        <taxon>Agaricomycotina</taxon>
        <taxon>Agaricomycetes</taxon>
        <taxon>Gloeophyllales</taxon>
        <taxon>Gloeophyllaceae</taxon>
        <taxon>Heliocybe</taxon>
    </lineage>
</organism>